<dbReference type="Pfam" id="PF01424">
    <property type="entry name" value="R3H"/>
    <property type="match status" value="1"/>
</dbReference>
<dbReference type="SUPFAM" id="SSF82708">
    <property type="entry name" value="R3H domain"/>
    <property type="match status" value="1"/>
</dbReference>
<accession>A0A060XED7</accession>
<protein>
    <recommendedName>
        <fullName evidence="1">R3H domain-containing protein</fullName>
    </recommendedName>
</protein>
<dbReference type="Gene3D" id="3.30.1370.50">
    <property type="entry name" value="R3H-like domain"/>
    <property type="match status" value="1"/>
</dbReference>
<proteinExistence type="predicted"/>
<evidence type="ECO:0000259" key="1">
    <source>
        <dbReference type="PROSITE" id="PS51061"/>
    </source>
</evidence>
<reference evidence="2" key="2">
    <citation type="submission" date="2014-03" db="EMBL/GenBank/DDBJ databases">
        <authorList>
            <person name="Genoscope - CEA"/>
        </authorList>
    </citation>
    <scope>NUCLEOTIDE SEQUENCE</scope>
</reference>
<evidence type="ECO:0000313" key="3">
    <source>
        <dbReference type="Proteomes" id="UP000193380"/>
    </source>
</evidence>
<dbReference type="EMBL" id="FR905245">
    <property type="protein sequence ID" value="CDQ77597.1"/>
    <property type="molecule type" value="Genomic_DNA"/>
</dbReference>
<dbReference type="InterPro" id="IPR001374">
    <property type="entry name" value="R3H_dom"/>
</dbReference>
<dbReference type="STRING" id="8022.A0A060XED7"/>
<dbReference type="AlphaFoldDB" id="A0A060XED7"/>
<dbReference type="Proteomes" id="UP000193380">
    <property type="component" value="Unassembled WGS sequence"/>
</dbReference>
<sequence>MGHSKHSGSGGPRGKGLKDIRLHEEVKIAVNISLDRFQYSEQKEIEFPSSLSSTERAFIHRIAQSLGYISKSRG</sequence>
<dbReference type="GO" id="GO:0003676">
    <property type="term" value="F:nucleic acid binding"/>
    <property type="evidence" value="ECO:0007669"/>
    <property type="project" value="UniProtKB-UniRule"/>
</dbReference>
<dbReference type="PaxDb" id="8022-A0A060XED7"/>
<organism evidence="2 3">
    <name type="scientific">Oncorhynchus mykiss</name>
    <name type="common">Rainbow trout</name>
    <name type="synonym">Salmo gairdneri</name>
    <dbReference type="NCBI Taxonomy" id="8022"/>
    <lineage>
        <taxon>Eukaryota</taxon>
        <taxon>Metazoa</taxon>
        <taxon>Chordata</taxon>
        <taxon>Craniata</taxon>
        <taxon>Vertebrata</taxon>
        <taxon>Euteleostomi</taxon>
        <taxon>Actinopterygii</taxon>
        <taxon>Neopterygii</taxon>
        <taxon>Teleostei</taxon>
        <taxon>Protacanthopterygii</taxon>
        <taxon>Salmoniformes</taxon>
        <taxon>Salmonidae</taxon>
        <taxon>Salmoninae</taxon>
        <taxon>Oncorhynchus</taxon>
    </lineage>
</organism>
<reference evidence="2" key="1">
    <citation type="journal article" date="2014" name="Nat. Commun.">
        <title>The rainbow trout genome provides novel insights into evolution after whole-genome duplication in vertebrates.</title>
        <authorList>
            <person name="Berthelot C."/>
            <person name="Brunet F."/>
            <person name="Chalopin D."/>
            <person name="Juanchich A."/>
            <person name="Bernard M."/>
            <person name="Noel B."/>
            <person name="Bento P."/>
            <person name="Da Silva C."/>
            <person name="Labadie K."/>
            <person name="Alberti A."/>
            <person name="Aury J.M."/>
            <person name="Louis A."/>
            <person name="Dehais P."/>
            <person name="Bardou P."/>
            <person name="Montfort J."/>
            <person name="Klopp C."/>
            <person name="Cabau C."/>
            <person name="Gaspin C."/>
            <person name="Thorgaard G.H."/>
            <person name="Boussaha M."/>
            <person name="Quillet E."/>
            <person name="Guyomard R."/>
            <person name="Galiana D."/>
            <person name="Bobe J."/>
            <person name="Volff J.N."/>
            <person name="Genet C."/>
            <person name="Wincker P."/>
            <person name="Jaillon O."/>
            <person name="Roest Crollius H."/>
            <person name="Guiguen Y."/>
        </authorList>
    </citation>
    <scope>NUCLEOTIDE SEQUENCE [LARGE SCALE GENOMIC DNA]</scope>
</reference>
<name>A0A060XED7_ONCMY</name>
<dbReference type="InterPro" id="IPR036867">
    <property type="entry name" value="R3H_dom_sf"/>
</dbReference>
<gene>
    <name evidence="2" type="ORF">GSONMT00020456001</name>
</gene>
<feature type="domain" description="R3H" evidence="1">
    <location>
        <begin position="24"/>
        <end position="74"/>
    </location>
</feature>
<evidence type="ECO:0000313" key="2">
    <source>
        <dbReference type="EMBL" id="CDQ77597.1"/>
    </source>
</evidence>
<dbReference type="PROSITE" id="PS51061">
    <property type="entry name" value="R3H"/>
    <property type="match status" value="1"/>
</dbReference>